<dbReference type="InterPro" id="IPR011050">
    <property type="entry name" value="Pectin_lyase_fold/virulence"/>
</dbReference>
<keyword evidence="4" id="KW-0732">Signal</keyword>
<dbReference type="GO" id="GO:0004650">
    <property type="term" value="F:polygalacturonase activity"/>
    <property type="evidence" value="ECO:0007669"/>
    <property type="project" value="InterPro"/>
</dbReference>
<dbReference type="AlphaFoldDB" id="A0AAD5X0Z6"/>
<reference evidence="11" key="1">
    <citation type="submission" date="2020-05" db="EMBL/GenBank/DDBJ databases">
        <title>Phylogenomic resolution of chytrid fungi.</title>
        <authorList>
            <person name="Stajich J.E."/>
            <person name="Amses K."/>
            <person name="Simmons R."/>
            <person name="Seto K."/>
            <person name="Myers J."/>
            <person name="Bonds A."/>
            <person name="Quandt C.A."/>
            <person name="Barry K."/>
            <person name="Liu P."/>
            <person name="Grigoriev I."/>
            <person name="Longcore J.E."/>
            <person name="James T.Y."/>
        </authorList>
    </citation>
    <scope>NUCLEOTIDE SEQUENCE</scope>
    <source>
        <strain evidence="11">JEL0318</strain>
    </source>
</reference>
<name>A0AAD5X0Z6_9FUNG</name>
<evidence type="ECO:0000256" key="10">
    <source>
        <dbReference type="RuleBase" id="RU361169"/>
    </source>
</evidence>
<sequence>MGLRKLGDGEGRIFVFVLQREADRPTGVLGRAEGLEVLRKVQKAICCGHGGVIGHIILLCNSPANASETKSAALRTLRQHNFRRFEVFAGTMADARKHLLQLAEAAQGPAGLPIRQIRSTNLEALLYLVGLQLLAMSQKQLQTCGDELKDCGIEGVDLTIEKNNLKANLTECMLMRKPLRISLYGGEDEVKELEAMFQGKNRSSNKFWNIKIVADNIGGTDGFDMSGNDNVVHDVDITNGDECVTVKTPSKNFFAYKMICRSTAGNRMGSFESPNIIDYQNLRQPKTGNAATDVAIDGVHYRNATMSNSQTGAQIKTYPNNNGYVRNVLYEDFKLQGILYPLAINLFWCPHITCPAATGFLTISNVEFRDFSGTQGGSGRPVALIDCISGH</sequence>
<dbReference type="Pfam" id="PF00295">
    <property type="entry name" value="Glyco_hydro_28"/>
    <property type="match status" value="1"/>
</dbReference>
<dbReference type="InterPro" id="IPR012334">
    <property type="entry name" value="Pectin_lyas_fold"/>
</dbReference>
<evidence type="ECO:0000256" key="5">
    <source>
        <dbReference type="ARBA" id="ARBA00022801"/>
    </source>
</evidence>
<dbReference type="GO" id="GO:0046576">
    <property type="term" value="F:rhamnogalacturonan alpha-L-rhamnopyranosyl-(1-&gt;4)-alpha-D-galactopyranosyluronide lyase activity"/>
    <property type="evidence" value="ECO:0007669"/>
    <property type="project" value="UniProtKB-ARBA"/>
</dbReference>
<evidence type="ECO:0000256" key="2">
    <source>
        <dbReference type="ARBA" id="ARBA00008834"/>
    </source>
</evidence>
<dbReference type="GO" id="GO:0005975">
    <property type="term" value="P:carbohydrate metabolic process"/>
    <property type="evidence" value="ECO:0007669"/>
    <property type="project" value="InterPro"/>
</dbReference>
<dbReference type="PANTHER" id="PTHR31736">
    <property type="match status" value="1"/>
</dbReference>
<keyword evidence="7" id="KW-0325">Glycoprotein</keyword>
<evidence type="ECO:0000256" key="3">
    <source>
        <dbReference type="ARBA" id="ARBA00022525"/>
    </source>
</evidence>
<evidence type="ECO:0000313" key="11">
    <source>
        <dbReference type="EMBL" id="KAJ3050425.1"/>
    </source>
</evidence>
<keyword evidence="6" id="KW-1015">Disulfide bond</keyword>
<dbReference type="PANTHER" id="PTHR31736:SF19">
    <property type="entry name" value="PECTIN LYASE SUPERFAMILY PROTEIN-RELATED"/>
    <property type="match status" value="1"/>
</dbReference>
<comment type="subcellular location">
    <subcellularLocation>
        <location evidence="1">Secreted</location>
    </subcellularLocation>
</comment>
<dbReference type="SUPFAM" id="SSF51126">
    <property type="entry name" value="Pectin lyase-like"/>
    <property type="match status" value="1"/>
</dbReference>
<dbReference type="Gene3D" id="2.160.20.10">
    <property type="entry name" value="Single-stranded right-handed beta-helix, Pectin lyase-like"/>
    <property type="match status" value="1"/>
</dbReference>
<keyword evidence="3" id="KW-0964">Secreted</keyword>
<evidence type="ECO:0000256" key="7">
    <source>
        <dbReference type="ARBA" id="ARBA00023180"/>
    </source>
</evidence>
<organism evidence="11 12">
    <name type="scientific">Rhizophlyctis rosea</name>
    <dbReference type="NCBI Taxonomy" id="64517"/>
    <lineage>
        <taxon>Eukaryota</taxon>
        <taxon>Fungi</taxon>
        <taxon>Fungi incertae sedis</taxon>
        <taxon>Chytridiomycota</taxon>
        <taxon>Chytridiomycota incertae sedis</taxon>
        <taxon>Chytridiomycetes</taxon>
        <taxon>Rhizophlyctidales</taxon>
        <taxon>Rhizophlyctidaceae</taxon>
        <taxon>Rhizophlyctis</taxon>
    </lineage>
</organism>
<evidence type="ECO:0000256" key="9">
    <source>
        <dbReference type="ARBA" id="ARBA00023316"/>
    </source>
</evidence>
<dbReference type="Proteomes" id="UP001212841">
    <property type="component" value="Unassembled WGS sequence"/>
</dbReference>
<comment type="caution">
    <text evidence="11">The sequence shown here is derived from an EMBL/GenBank/DDBJ whole genome shotgun (WGS) entry which is preliminary data.</text>
</comment>
<gene>
    <name evidence="11" type="ORF">HK097_008621</name>
</gene>
<protein>
    <recommendedName>
        <fullName evidence="13">Glycoside hydrolase family 28</fullName>
    </recommendedName>
</protein>
<dbReference type="InterPro" id="IPR000743">
    <property type="entry name" value="Glyco_hydro_28"/>
</dbReference>
<accession>A0AAD5X0Z6</accession>
<keyword evidence="5 10" id="KW-0378">Hydrolase</keyword>
<comment type="similarity">
    <text evidence="2 10">Belongs to the glycosyl hydrolase 28 family.</text>
</comment>
<keyword evidence="9" id="KW-0961">Cell wall biogenesis/degradation</keyword>
<keyword evidence="8 10" id="KW-0326">Glycosidase</keyword>
<evidence type="ECO:0008006" key="13">
    <source>
        <dbReference type="Google" id="ProtNLM"/>
    </source>
</evidence>
<evidence type="ECO:0000256" key="1">
    <source>
        <dbReference type="ARBA" id="ARBA00004613"/>
    </source>
</evidence>
<evidence type="ECO:0000256" key="8">
    <source>
        <dbReference type="ARBA" id="ARBA00023295"/>
    </source>
</evidence>
<dbReference type="EMBL" id="JADGJD010000515">
    <property type="protein sequence ID" value="KAJ3050425.1"/>
    <property type="molecule type" value="Genomic_DNA"/>
</dbReference>
<evidence type="ECO:0000256" key="6">
    <source>
        <dbReference type="ARBA" id="ARBA00023157"/>
    </source>
</evidence>
<dbReference type="GO" id="GO:0071555">
    <property type="term" value="P:cell wall organization"/>
    <property type="evidence" value="ECO:0007669"/>
    <property type="project" value="UniProtKB-KW"/>
</dbReference>
<keyword evidence="12" id="KW-1185">Reference proteome</keyword>
<evidence type="ECO:0000313" key="12">
    <source>
        <dbReference type="Proteomes" id="UP001212841"/>
    </source>
</evidence>
<proteinExistence type="inferred from homology"/>
<evidence type="ECO:0000256" key="4">
    <source>
        <dbReference type="ARBA" id="ARBA00022729"/>
    </source>
</evidence>
<dbReference type="GO" id="GO:0005576">
    <property type="term" value="C:extracellular region"/>
    <property type="evidence" value="ECO:0007669"/>
    <property type="project" value="UniProtKB-SubCell"/>
</dbReference>